<evidence type="ECO:0000313" key="1">
    <source>
        <dbReference type="EMBL" id="KKN72089.1"/>
    </source>
</evidence>
<organism evidence="1">
    <name type="scientific">marine sediment metagenome</name>
    <dbReference type="NCBI Taxonomy" id="412755"/>
    <lineage>
        <taxon>unclassified sequences</taxon>
        <taxon>metagenomes</taxon>
        <taxon>ecological metagenomes</taxon>
    </lineage>
</organism>
<dbReference type="EMBL" id="LAZR01000370">
    <property type="protein sequence ID" value="KKN72089.1"/>
    <property type="molecule type" value="Genomic_DNA"/>
</dbReference>
<dbReference type="AlphaFoldDB" id="A0A0F9SYT1"/>
<reference evidence="1" key="1">
    <citation type="journal article" date="2015" name="Nature">
        <title>Complex archaea that bridge the gap between prokaryotes and eukaryotes.</title>
        <authorList>
            <person name="Spang A."/>
            <person name="Saw J.H."/>
            <person name="Jorgensen S.L."/>
            <person name="Zaremba-Niedzwiedzka K."/>
            <person name="Martijn J."/>
            <person name="Lind A.E."/>
            <person name="van Eijk R."/>
            <person name="Schleper C."/>
            <person name="Guy L."/>
            <person name="Ettema T.J."/>
        </authorList>
    </citation>
    <scope>NUCLEOTIDE SEQUENCE</scope>
</reference>
<sequence>MTGWGTEPWGTGPWGTGGASDLFLVSAFPTSERTVVVELSKTPRQVSVIGDGDALNPASWTVTNQATDEDLVVLASKMFNSTFIFELYTLKKFGDHFATHRVQSLTLRDQNDILLIAPTFVDFLGCKRVQVAATDDSLVDLRSNTVEGDIAAATLVTTSGGDYDTHSGVDLLRKLVIRRITTDPGAFFHYDETYGLGIAVKEPLRITDLPTLKKAVERQVSNEPEFDRVKAQVGINSNGTISLVVRARLRASGKEVILPFRPQIRSVQF</sequence>
<proteinExistence type="predicted"/>
<protein>
    <submittedName>
        <fullName evidence="1">Uncharacterized protein</fullName>
    </submittedName>
</protein>
<name>A0A0F9SYT1_9ZZZZ</name>
<comment type="caution">
    <text evidence="1">The sequence shown here is derived from an EMBL/GenBank/DDBJ whole genome shotgun (WGS) entry which is preliminary data.</text>
</comment>
<gene>
    <name evidence="1" type="ORF">LCGC14_0414840</name>
</gene>
<accession>A0A0F9SYT1</accession>